<evidence type="ECO:0000256" key="2">
    <source>
        <dbReference type="ARBA" id="ARBA00022692"/>
    </source>
</evidence>
<evidence type="ECO:0000256" key="4">
    <source>
        <dbReference type="ARBA" id="ARBA00023136"/>
    </source>
</evidence>
<feature type="transmembrane region" description="Helical" evidence="5">
    <location>
        <begin position="196"/>
        <end position="220"/>
    </location>
</feature>
<dbReference type="AlphaFoldDB" id="A0A922KZ65"/>
<keyword evidence="7" id="KW-1185">Reference proteome</keyword>
<name>A0A922KZ65_DERFA</name>
<keyword evidence="2 5" id="KW-0812">Transmembrane</keyword>
<dbReference type="EMBL" id="ASGP02000007">
    <property type="protein sequence ID" value="KAH9497908.1"/>
    <property type="molecule type" value="Genomic_DNA"/>
</dbReference>
<dbReference type="Proteomes" id="UP000790347">
    <property type="component" value="Unassembled WGS sequence"/>
</dbReference>
<dbReference type="Pfam" id="PF00335">
    <property type="entry name" value="Tetraspanin"/>
    <property type="match status" value="1"/>
</dbReference>
<dbReference type="CDD" id="cd03127">
    <property type="entry name" value="tetraspanin_LEL"/>
    <property type="match status" value="1"/>
</dbReference>
<reference evidence="6" key="1">
    <citation type="submission" date="2013-05" db="EMBL/GenBank/DDBJ databases">
        <authorList>
            <person name="Yim A.K.Y."/>
            <person name="Chan T.F."/>
            <person name="Ji K.M."/>
            <person name="Liu X.Y."/>
            <person name="Zhou J.W."/>
            <person name="Li R.Q."/>
            <person name="Yang K.Y."/>
            <person name="Li J."/>
            <person name="Li M."/>
            <person name="Law P.T.W."/>
            <person name="Wu Y.L."/>
            <person name="Cai Z.L."/>
            <person name="Qin H."/>
            <person name="Bao Y."/>
            <person name="Leung R.K.K."/>
            <person name="Ng P.K.S."/>
            <person name="Zou J."/>
            <person name="Zhong X.J."/>
            <person name="Ran P.X."/>
            <person name="Zhong N.S."/>
            <person name="Liu Z.G."/>
            <person name="Tsui S.K.W."/>
        </authorList>
    </citation>
    <scope>NUCLEOTIDE SEQUENCE</scope>
    <source>
        <strain evidence="6">Derf</strain>
        <tissue evidence="6">Whole organism</tissue>
    </source>
</reference>
<organism evidence="6 7">
    <name type="scientific">Dermatophagoides farinae</name>
    <name type="common">American house dust mite</name>
    <dbReference type="NCBI Taxonomy" id="6954"/>
    <lineage>
        <taxon>Eukaryota</taxon>
        <taxon>Metazoa</taxon>
        <taxon>Ecdysozoa</taxon>
        <taxon>Arthropoda</taxon>
        <taxon>Chelicerata</taxon>
        <taxon>Arachnida</taxon>
        <taxon>Acari</taxon>
        <taxon>Acariformes</taxon>
        <taxon>Sarcoptiformes</taxon>
        <taxon>Astigmata</taxon>
        <taxon>Psoroptidia</taxon>
        <taxon>Analgoidea</taxon>
        <taxon>Pyroglyphidae</taxon>
        <taxon>Dermatophagoidinae</taxon>
        <taxon>Dermatophagoides</taxon>
    </lineage>
</organism>
<keyword evidence="4 5" id="KW-0472">Membrane</keyword>
<dbReference type="SUPFAM" id="SSF48652">
    <property type="entry name" value="Tetraspanin"/>
    <property type="match status" value="1"/>
</dbReference>
<dbReference type="GO" id="GO:0016020">
    <property type="term" value="C:membrane"/>
    <property type="evidence" value="ECO:0007669"/>
    <property type="project" value="UniProtKB-SubCell"/>
</dbReference>
<dbReference type="Gene3D" id="1.10.1450.10">
    <property type="entry name" value="Tetraspanin"/>
    <property type="match status" value="1"/>
</dbReference>
<dbReference type="PROSITE" id="PS51257">
    <property type="entry name" value="PROKAR_LIPOPROTEIN"/>
    <property type="match status" value="1"/>
</dbReference>
<evidence type="ECO:0008006" key="8">
    <source>
        <dbReference type="Google" id="ProtNLM"/>
    </source>
</evidence>
<evidence type="ECO:0000313" key="6">
    <source>
        <dbReference type="EMBL" id="KAH9497908.1"/>
    </source>
</evidence>
<proteinExistence type="predicted"/>
<gene>
    <name evidence="6" type="ORF">DERF_013848</name>
</gene>
<evidence type="ECO:0000256" key="5">
    <source>
        <dbReference type="SAM" id="Phobius"/>
    </source>
</evidence>
<evidence type="ECO:0000313" key="7">
    <source>
        <dbReference type="Proteomes" id="UP000790347"/>
    </source>
</evidence>
<dbReference type="InterPro" id="IPR008952">
    <property type="entry name" value="Tetraspanin_EC2_sf"/>
</dbReference>
<feature type="transmembrane region" description="Helical" evidence="5">
    <location>
        <begin position="7"/>
        <end position="32"/>
    </location>
</feature>
<sequence>MKIILFLIQLIVGAIGISTWIFGCCMMFYVVWSLNTITNIQSFSIGDSLITNGQLIFGIILSTVGLLIIYSSWKKNLHTLRLCIFLTVLSISMEIGTFISLKVANVSISNIVDQGWKEMNNQSKNFIQKELKCCGLTGLSEFASKLDPIDQSCYYQRQMETDSKYKFSSSSLSSYEPYRTGCKQKLIDWLRKQRKIFIISTCLLLAIQVILSIILMLILLKLLQQQNEQLEHEQRFKRQSNIMMIIDDENESPSSPSSTSTTPSSLIFGNKQQKILLQDI</sequence>
<dbReference type="InterPro" id="IPR018499">
    <property type="entry name" value="Tetraspanin/Peripherin"/>
</dbReference>
<comment type="caution">
    <text evidence="6">The sequence shown here is derived from an EMBL/GenBank/DDBJ whole genome shotgun (WGS) entry which is preliminary data.</text>
</comment>
<protein>
    <recommendedName>
        <fullName evidence="8">Tetraspanin family protein</fullName>
    </recommendedName>
</protein>
<accession>A0A922KZ65</accession>
<feature type="transmembrane region" description="Helical" evidence="5">
    <location>
        <begin position="52"/>
        <end position="70"/>
    </location>
</feature>
<keyword evidence="3 5" id="KW-1133">Transmembrane helix</keyword>
<comment type="subcellular location">
    <subcellularLocation>
        <location evidence="1">Membrane</location>
        <topology evidence="1">Multi-pass membrane protein</topology>
    </subcellularLocation>
</comment>
<evidence type="ECO:0000256" key="3">
    <source>
        <dbReference type="ARBA" id="ARBA00022989"/>
    </source>
</evidence>
<evidence type="ECO:0000256" key="1">
    <source>
        <dbReference type="ARBA" id="ARBA00004141"/>
    </source>
</evidence>
<reference evidence="6" key="2">
    <citation type="journal article" date="2022" name="Res Sq">
        <title>Comparative Genomics Reveals Insights into the Divergent Evolution of Astigmatic Mites and Household Pest Adaptations.</title>
        <authorList>
            <person name="Xiong Q."/>
            <person name="Wan A.T.-Y."/>
            <person name="Liu X.-Y."/>
            <person name="Fung C.S.-H."/>
            <person name="Xiao X."/>
            <person name="Malainual N."/>
            <person name="Hou J."/>
            <person name="Wang L."/>
            <person name="Wang M."/>
            <person name="Yang K."/>
            <person name="Cui Y."/>
            <person name="Leung E."/>
            <person name="Nong W."/>
            <person name="Shin S.-K."/>
            <person name="Au S."/>
            <person name="Jeong K.Y."/>
            <person name="Chew F.T."/>
            <person name="Hui J."/>
            <person name="Leung T.F."/>
            <person name="Tungtrongchitr A."/>
            <person name="Zhong N."/>
            <person name="Liu Z."/>
            <person name="Tsui S."/>
        </authorList>
    </citation>
    <scope>NUCLEOTIDE SEQUENCE</scope>
    <source>
        <strain evidence="6">Derf</strain>
        <tissue evidence="6">Whole organism</tissue>
    </source>
</reference>